<protein>
    <submittedName>
        <fullName evidence="5">Uncharacterized protein</fullName>
    </submittedName>
</protein>
<dbReference type="InterPro" id="IPR057567">
    <property type="entry name" value="TPR_TTI1_C"/>
</dbReference>
<dbReference type="InterPro" id="IPR057566">
    <property type="entry name" value="TPR_TTI1_N"/>
</dbReference>
<dbReference type="InterPro" id="IPR052587">
    <property type="entry name" value="TELO2-interacting_protein_1"/>
</dbReference>
<dbReference type="InterPro" id="IPR036259">
    <property type="entry name" value="MFS_trans_sf"/>
</dbReference>
<gene>
    <name evidence="5" type="ORF">EVOR1521_LOCUS14365</name>
</gene>
<name>A0AA36N2T0_9DINO</name>
<keyword evidence="2" id="KW-0472">Membrane</keyword>
<organism evidence="5 6">
    <name type="scientific">Effrenium voratum</name>
    <dbReference type="NCBI Taxonomy" id="2562239"/>
    <lineage>
        <taxon>Eukaryota</taxon>
        <taxon>Sar</taxon>
        <taxon>Alveolata</taxon>
        <taxon>Dinophyceae</taxon>
        <taxon>Suessiales</taxon>
        <taxon>Symbiodiniaceae</taxon>
        <taxon>Effrenium</taxon>
    </lineage>
</organism>
<evidence type="ECO:0000256" key="2">
    <source>
        <dbReference type="SAM" id="Phobius"/>
    </source>
</evidence>
<dbReference type="PANTHER" id="PTHR18460:SF3">
    <property type="entry name" value="TELO2-INTERACTING PROTEIN 1 HOMOLOG"/>
    <property type="match status" value="1"/>
</dbReference>
<feature type="transmembrane region" description="Helical" evidence="2">
    <location>
        <begin position="187"/>
        <end position="208"/>
    </location>
</feature>
<evidence type="ECO:0000313" key="6">
    <source>
        <dbReference type="Proteomes" id="UP001178507"/>
    </source>
</evidence>
<feature type="region of interest" description="Disordered" evidence="1">
    <location>
        <begin position="1396"/>
        <end position="1421"/>
    </location>
</feature>
<comment type="caution">
    <text evidence="5">The sequence shown here is derived from an EMBL/GenBank/DDBJ whole genome shotgun (WGS) entry which is preliminary data.</text>
</comment>
<dbReference type="Pfam" id="PF07690">
    <property type="entry name" value="MFS_1"/>
    <property type="match status" value="1"/>
</dbReference>
<feature type="transmembrane region" description="Helical" evidence="2">
    <location>
        <begin position="117"/>
        <end position="136"/>
    </location>
</feature>
<feature type="region of interest" description="Disordered" evidence="1">
    <location>
        <begin position="1071"/>
        <end position="1091"/>
    </location>
</feature>
<keyword evidence="2" id="KW-1133">Transmembrane helix</keyword>
<feature type="transmembrane region" description="Helical" evidence="2">
    <location>
        <begin position="214"/>
        <end position="233"/>
    </location>
</feature>
<dbReference type="InterPro" id="IPR016024">
    <property type="entry name" value="ARM-type_fold"/>
</dbReference>
<feature type="compositionally biased region" description="Polar residues" evidence="1">
    <location>
        <begin position="23"/>
        <end position="40"/>
    </location>
</feature>
<feature type="region of interest" description="Disordered" evidence="1">
    <location>
        <begin position="1"/>
        <end position="41"/>
    </location>
</feature>
<dbReference type="GO" id="GO:0022857">
    <property type="term" value="F:transmembrane transporter activity"/>
    <property type="evidence" value="ECO:0007669"/>
    <property type="project" value="InterPro"/>
</dbReference>
<dbReference type="Pfam" id="PF24181">
    <property type="entry name" value="TPR_TTI1_C"/>
    <property type="match status" value="1"/>
</dbReference>
<sequence length="1570" mass="170873">MEPSSSGTARKRAASPPARVKPGNQQPQANGQEPSKTMANKSPLVLTRTVQGFLLLGTRMVQQSMRNALSPLLVFMTAELDITTVQKGSLLSAIAAGYFFTQVPGGRLADLLGAKNVMTVSLLLSALCCLAVPMSVDTFGMSGLWCVMALMGAVQGPLFPTSTVYLSKWMPKKVAGGTDEKAWGTSMLDIGISLGALLVIPVVNSLAGVLGWRLAYQLVGAASVAFVGLWQLLAAEEPSRPGRSEGATNLCSEHILQRADLRISFLSFRLVSVQACIQACDPDPDVALKALRALATDTGALAGPSFDQVLAAALLRLAERPPSWRLVEPSLQLAQRLLERTGDQLPTAKDSPKVLDFLCNAKAQSVFPLVCERLSGLLEVLVSPTCKSAAQEEVLCAALCTAGVLLRRWYVCTVQGELSKMQVGFLAHLAVCVLSSEALRVQVLALNLLQAIAEVEVCPETLARYFPGVCTALAKLLLKKDAQARSKAVVAGASSLGAWASAVLAEARVSETQLAALERRRNQAPRSLAEVFALSSANAAAITKGQDRGEEEWLEETSQRTSEVLVAVLQTAAGSLWSEKVSVRQAFLDLSIQVLQECGRCLTSGATEACFEVVFAALSDTAQGPQQEAKDFLQELMSRSGVERHRAFGHLDEWLVRLAQAFAPTPRRMDAASVAKRLARLDGLLQVLGESQLELSMSVKLTRSVFNACALTAENLRQLLLDRRSWASMPGTVLSQAEFVSLFPYEAGDCEEDSVSDWMKPINKGLTELPDVVQTNLWLLRSLVWAAGDEDLARRIKSMLGRFTRVFDAETLFTSVFDDEACSWSQVEDDQDLFPSDPQVLSPLEGSLHRRSAAMFALSAFLDATSGGVAPPWLVRHCLSIALSARAAHVRKACDAEEERVLHVLCSHQLLVSVLQAMAANGTRIHQQVKRVLKPLLEDLGARSFVISLASRRSLMILHQLLVEEGSLAEPACASQQAVGRLLIEYADYLVGDICFQLRFEATMDDCDKLPLLLTAVVQHASLEMTPFLTDVVHMLLMTRRDSQPAWVLRVLACMVQRMAMVICESRQGTFHAQGGASGTPSTRKAQDRRSESSAVAGFLSGCVAWELPHARRDGFFLDDLGRLLDEDPDPEGKEEGGSQSYAPERRIASSVVMWARHYLQSSASSRHLAHVAVVHGFTILSTRVRDLLPHVHDVWQQVIPSFSADTPLSAQTDACVLLKHMARLSGDFIQRRFKEDCWPGLWVRLSKAPAAAAGLSPEFKMQRAALDCLAFLSGDSALVQGISKHLIALAIKFLGPAVAEKLRHLAWTLLECMVQVDPDLLWMYLPEFHGRFPGLHGVLLLKEVGVMPPGLAPEDVERLHRLIELADNQPWRPCVALGTGGELWAAFLRGEGPNAKGPDFEGSESSAASEAEGEQPKRGLWGALTCVPPRPASATLDQTPEKLLLVLSSNSWQFELNGWPLQRRERWPEPREVSEILKGDVADWADVADVSPRPILRSTTGRAAAKYHLMVPHVTNLLIKSLNPMLVKAVERWGLELRAVRCFFTASGFLLAGACLLPARAPGLGIKWR</sequence>
<dbReference type="Pfam" id="PF24173">
    <property type="entry name" value="TPR_TTI1_N"/>
    <property type="match status" value="1"/>
</dbReference>
<feature type="domain" description="TTI1 N-terminal TPR" evidence="3">
    <location>
        <begin position="367"/>
        <end position="618"/>
    </location>
</feature>
<keyword evidence="6" id="KW-1185">Reference proteome</keyword>
<dbReference type="Pfam" id="PF21547">
    <property type="entry name" value="TTI1"/>
    <property type="match status" value="1"/>
</dbReference>
<feature type="domain" description="TTI1 C-terminal TPR" evidence="4">
    <location>
        <begin position="1128"/>
        <end position="1323"/>
    </location>
</feature>
<reference evidence="5" key="1">
    <citation type="submission" date="2023-08" db="EMBL/GenBank/DDBJ databases">
        <authorList>
            <person name="Chen Y."/>
            <person name="Shah S."/>
            <person name="Dougan E. K."/>
            <person name="Thang M."/>
            <person name="Chan C."/>
        </authorList>
    </citation>
    <scope>NUCLEOTIDE SEQUENCE</scope>
</reference>
<dbReference type="Proteomes" id="UP001178507">
    <property type="component" value="Unassembled WGS sequence"/>
</dbReference>
<proteinExistence type="predicted"/>
<evidence type="ECO:0000259" key="3">
    <source>
        <dbReference type="Pfam" id="PF24173"/>
    </source>
</evidence>
<keyword evidence="2" id="KW-0812">Transmembrane</keyword>
<dbReference type="Gene3D" id="1.20.1250.20">
    <property type="entry name" value="MFS general substrate transporter like domains"/>
    <property type="match status" value="1"/>
</dbReference>
<dbReference type="PANTHER" id="PTHR18460">
    <property type="entry name" value="TEL2 INTERACTING PROTEIN 1 TTI1 FAMILY MEMBER"/>
    <property type="match status" value="1"/>
</dbReference>
<dbReference type="EMBL" id="CAUJNA010001702">
    <property type="protein sequence ID" value="CAJ1388514.1"/>
    <property type="molecule type" value="Genomic_DNA"/>
</dbReference>
<dbReference type="SUPFAM" id="SSF48371">
    <property type="entry name" value="ARM repeat"/>
    <property type="match status" value="2"/>
</dbReference>
<dbReference type="InterPro" id="IPR011701">
    <property type="entry name" value="MFS"/>
</dbReference>
<feature type="transmembrane region" description="Helical" evidence="2">
    <location>
        <begin position="142"/>
        <end position="166"/>
    </location>
</feature>
<evidence type="ECO:0000256" key="1">
    <source>
        <dbReference type="SAM" id="MobiDB-lite"/>
    </source>
</evidence>
<dbReference type="SUPFAM" id="SSF103473">
    <property type="entry name" value="MFS general substrate transporter"/>
    <property type="match status" value="1"/>
</dbReference>
<evidence type="ECO:0000313" key="5">
    <source>
        <dbReference type="EMBL" id="CAJ1388514.1"/>
    </source>
</evidence>
<dbReference type="GO" id="GO:0005737">
    <property type="term" value="C:cytoplasm"/>
    <property type="evidence" value="ECO:0007669"/>
    <property type="project" value="TreeGrafter"/>
</dbReference>
<accession>A0AA36N2T0</accession>
<evidence type="ECO:0000259" key="4">
    <source>
        <dbReference type="Pfam" id="PF24181"/>
    </source>
</evidence>
<dbReference type="InterPro" id="IPR049362">
    <property type="entry name" value="TTI1_rpt"/>
</dbReference>